<feature type="region of interest" description="Disordered" evidence="1">
    <location>
        <begin position="1"/>
        <end position="20"/>
    </location>
</feature>
<dbReference type="RefSeq" id="XP_018380595.1">
    <property type="nucleotide sequence ID" value="XM_018531850.1"/>
</dbReference>
<evidence type="ECO:0000256" key="1">
    <source>
        <dbReference type="SAM" id="MobiDB-lite"/>
    </source>
</evidence>
<dbReference type="EMBL" id="KV441495">
    <property type="protein sequence ID" value="OAG15174.1"/>
    <property type="molecule type" value="Genomic_DNA"/>
</dbReference>
<dbReference type="VEuPathDB" id="FungiDB:CC77DRAFT_483077"/>
<reference evidence="2 3" key="1">
    <citation type="submission" date="2016-05" db="EMBL/GenBank/DDBJ databases">
        <title>Comparative analysis of secretome profiles of manganese(II)-oxidizing ascomycete fungi.</title>
        <authorList>
            <consortium name="DOE Joint Genome Institute"/>
            <person name="Zeiner C.A."/>
            <person name="Purvine S.O."/>
            <person name="Zink E.M."/>
            <person name="Wu S."/>
            <person name="Pasa-Tolic L."/>
            <person name="Chaput D.L."/>
            <person name="Haridas S."/>
            <person name="Grigoriev I.V."/>
            <person name="Santelli C.M."/>
            <person name="Hansel C.M."/>
        </authorList>
    </citation>
    <scope>NUCLEOTIDE SEQUENCE [LARGE SCALE GENOMIC DNA]</scope>
    <source>
        <strain evidence="2 3">SRC1lrK2f</strain>
    </source>
</reference>
<keyword evidence="3" id="KW-1185">Reference proteome</keyword>
<name>A0A177D648_ALTAL</name>
<dbReference type="KEGG" id="aalt:CC77DRAFT_483077"/>
<dbReference type="GeneID" id="29117444"/>
<gene>
    <name evidence="2" type="ORF">CC77DRAFT_483077</name>
</gene>
<protein>
    <submittedName>
        <fullName evidence="2">Uncharacterized protein</fullName>
    </submittedName>
</protein>
<evidence type="ECO:0000313" key="3">
    <source>
        <dbReference type="Proteomes" id="UP000077248"/>
    </source>
</evidence>
<dbReference type="Proteomes" id="UP000077248">
    <property type="component" value="Unassembled WGS sequence"/>
</dbReference>
<proteinExistence type="predicted"/>
<feature type="compositionally biased region" description="Basic and acidic residues" evidence="1">
    <location>
        <begin position="1"/>
        <end position="11"/>
    </location>
</feature>
<dbReference type="AlphaFoldDB" id="A0A177D648"/>
<organism evidence="2 3">
    <name type="scientific">Alternaria alternata</name>
    <name type="common">Alternaria rot fungus</name>
    <name type="synonym">Torula alternata</name>
    <dbReference type="NCBI Taxonomy" id="5599"/>
    <lineage>
        <taxon>Eukaryota</taxon>
        <taxon>Fungi</taxon>
        <taxon>Dikarya</taxon>
        <taxon>Ascomycota</taxon>
        <taxon>Pezizomycotina</taxon>
        <taxon>Dothideomycetes</taxon>
        <taxon>Pleosporomycetidae</taxon>
        <taxon>Pleosporales</taxon>
        <taxon>Pleosporineae</taxon>
        <taxon>Pleosporaceae</taxon>
        <taxon>Alternaria</taxon>
        <taxon>Alternaria sect. Alternaria</taxon>
        <taxon>Alternaria alternata complex</taxon>
    </lineage>
</organism>
<evidence type="ECO:0000313" key="2">
    <source>
        <dbReference type="EMBL" id="OAG15174.1"/>
    </source>
</evidence>
<accession>A0A177D648</accession>
<sequence>MVRSSKPDWRRTGNHKMASRVVEADKQRIQCLTPEAHQALLLPARILLGSRAGRCGCSVSGLASLAGASASLFCPDNRVSRPGGR</sequence>